<name>A0A3R8MVL7_9BURK</name>
<dbReference type="InterPro" id="IPR016039">
    <property type="entry name" value="Thiolase-like"/>
</dbReference>
<dbReference type="Gene3D" id="3.30.70.3290">
    <property type="match status" value="1"/>
</dbReference>
<keyword evidence="10" id="KW-0511">Multifunctional enzyme</keyword>
<evidence type="ECO:0000259" key="22">
    <source>
        <dbReference type="PROSITE" id="PS50075"/>
    </source>
</evidence>
<dbReference type="InterPro" id="IPR036736">
    <property type="entry name" value="ACP-like_sf"/>
</dbReference>
<dbReference type="SMART" id="SM00825">
    <property type="entry name" value="PKS_KS"/>
    <property type="match status" value="1"/>
</dbReference>
<dbReference type="InterPro" id="IPR009081">
    <property type="entry name" value="PP-bd_ACP"/>
</dbReference>
<keyword evidence="8" id="KW-0560">Oxidoreductase</keyword>
<evidence type="ECO:0000256" key="8">
    <source>
        <dbReference type="ARBA" id="ARBA00023002"/>
    </source>
</evidence>
<dbReference type="InterPro" id="IPR014043">
    <property type="entry name" value="Acyl_transferase_dom"/>
</dbReference>
<evidence type="ECO:0000256" key="13">
    <source>
        <dbReference type="ARBA" id="ARBA00052119"/>
    </source>
</evidence>
<dbReference type="InterPro" id="IPR016036">
    <property type="entry name" value="Malonyl_transacylase_ACP-bd"/>
</dbReference>
<dbReference type="Pfam" id="PF02801">
    <property type="entry name" value="Ketoacyl-synt_C"/>
    <property type="match status" value="1"/>
</dbReference>
<evidence type="ECO:0000256" key="19">
    <source>
        <dbReference type="ARBA" id="ARBA00078169"/>
    </source>
</evidence>
<dbReference type="SUPFAM" id="SSF51735">
    <property type="entry name" value="NAD(P)-binding Rossmann-fold domains"/>
    <property type="match status" value="2"/>
</dbReference>
<evidence type="ECO:0000256" key="17">
    <source>
        <dbReference type="ARBA" id="ARBA00073623"/>
    </source>
</evidence>
<keyword evidence="9" id="KW-0443">Lipid metabolism</keyword>
<dbReference type="PANTHER" id="PTHR43775">
    <property type="entry name" value="FATTY ACID SYNTHASE"/>
    <property type="match status" value="1"/>
</dbReference>
<comment type="function">
    <text evidence="15">Part of the PpsABCDE complex involved in the biosynthesis of the lipid core common to phthiocerols and phenolphthiocerols by successive additions of malonyl-CoA or methylmalonyl-CoA extender units. PpsA can accept as substrate the activated forms of either icosanoyl (C20), docosanoyl (C22) or lignoceroyl (C24) groups from FadD26, or a (4-hydroxyphenyl)-C17 or (4-hydroxyphenyl)-C19 fatty acyl from FadD29. PpsA initiates the biosynthesis and extends its substrate using a malonyl-CoA extender unit. The PpsB and PpsC proteins add the second and third malonyl-CoA extender units. PpsD adds an (R)-methylmalonyl unit and PpsE adds a second (R)-methylmalonyl unit. The incorporation of the methylmalonyl units results in formation of two branched methyl groups in the elongated product.</text>
</comment>
<dbReference type="SUPFAM" id="SSF52151">
    <property type="entry name" value="FabD/lysophospholipase-like"/>
    <property type="match status" value="1"/>
</dbReference>
<dbReference type="SUPFAM" id="SSF55048">
    <property type="entry name" value="Probable ACP-binding domain of malonyl-CoA ACP transacylase"/>
    <property type="match status" value="1"/>
</dbReference>
<dbReference type="InterPro" id="IPR050091">
    <property type="entry name" value="PKS_NRPS_Biosynth_Enz"/>
</dbReference>
<sequence>MSQENLPGMNGLEIAVIGMAGRFPGADDVQAFWQNILEGREAVVEYSDAQLRSLGVPPSVLHDPDYVRAGVPFEGVDRFDAALFGFTPRDAELLDPQQRLFLETAWHALEHAGYLGGGTQDGNAIGVFGGCGTPAYLIRHLLAQNPLTARSTILDVLTMVGGNGADSVATRIAYKLNLKGPAVTVQTACSTSLVAVHMACQSLLAQECDMALAGGVSLNLLQRGGYLYRNGAILSRDGHCRAFDAQASGTVLGSGAGMVVLKRLEDAIRDGDCIHAVIRGTAVNSDGADKVGFTAPSVQGQAAVIRAALAVAGVEPHEIGYVETHGTGTVLGDPIEIAALTQAFGDDCPRQQCAIGSVKSNIGHLDAAAGVTGLIKTIMALRHRTLPPAINFSVPNPQIDFAASPFHVNTRATPWPAHLQPACAGVSAFGIGGTNAHVIVQAWEQADVGSGLSFPRENAAVPAASASAAVSGYPVPDAAGAGDAVQARPARGSAPLHVLPLSAQSDASLRAGAEALQAYFEAHPDAPMTDVAGTLAVGRRMLPRRLLVLARDAQDAADALIRQPLDRYFEGAALTDAPALTFMFPGQGAQHPNMGRSFYDSHARYREVVDDCCARLRPLLDIDLRTLLYPDLHGRDETEAAALLTQTRYTQPAMFVAGYAMVQQLHDWGITPQAMIGHSIGEYVAACVAGVFSLADALHVVAMRGRLMHGMPPGAMLAVGLDEAALQQHPLADCDLAAVNAAGMSVLAGTDEAITRAEAQFRGQGIAVSRLRVSQAFHSRMQEPMLAAFESVLAGISLKPPAIPFLSNLTGTWIRPDEAQSPSYWVRQLRNTVRFADGITELLQQEGRVLLDIGPGHTLQRLVRRHAALGDTPVLAIQQPPDGAGPGTAEAGGVIQPDREAQLQVCLAQLWVAGVDVQASPLFRHTHIRRLPLPLYVFDRQSYWVDVPADTDTERHALTSEPVRLAGRNAWLYVPVWNRQPASPMQLPERARVLLLGEPVPLLLALQMWLEQQGFQAVLASTGPEYQRVSSTHYRLRPRHDDDFARLLQDLAQDQGRPTHVCHAQSLGMTGSGEAAVGNTGSREHGSEVSGSTVVDSSVVSGGRYDEETAVQDALLGLLSLARHCGEDLNAGCRLLVLTRASDDVTGAEALQPLQALLHGPCVVIPKEYPHLDCVRLDLDVDGQCTARRVVECIAQTLFAPEPDAVQAWRGSHRWTQTYTALPDNPPGRPLGLRRQGCYLITGGLGGIGFHLARHLAQHWQASLVLLGRSGESAHAQRIGELKALGGRVMVCQVDVADAAAVSAAVARAQAEFGMIDGVIHAAGVSHQQLVAQIGPEDLAPALAAKVQGTQNLLDAIRAPGMAPPVFVMLFSSLASTLGGVGNALYAGANACLDAAAAAWRDEGGTRVMAVNWDGWRDIGMAADMHLPDHVGISPDQGMALFETLLASGEDSQVLVSTIPLAQRWAATQDAWPQPRAAAEADLPARQRQPRPALRTAYVAPADDLEESLAEIWADMLGIEGIGTHDSLFELGGDSLLAVQLLAVVKHAYDVDIAPAGFFQKPTIAALAVQLELKVMAQIQEEEAPDGASV</sequence>
<dbReference type="InterPro" id="IPR013968">
    <property type="entry name" value="PKS_KR"/>
</dbReference>
<proteinExistence type="predicted"/>
<dbReference type="GO" id="GO:0004312">
    <property type="term" value="F:fatty acid synthase activity"/>
    <property type="evidence" value="ECO:0007669"/>
    <property type="project" value="TreeGrafter"/>
</dbReference>
<evidence type="ECO:0000256" key="3">
    <source>
        <dbReference type="ARBA" id="ARBA00022450"/>
    </source>
</evidence>
<dbReference type="GO" id="GO:0004315">
    <property type="term" value="F:3-oxoacyl-[acyl-carrier-protein] synthase activity"/>
    <property type="evidence" value="ECO:0007669"/>
    <property type="project" value="InterPro"/>
</dbReference>
<keyword evidence="4" id="KW-0597">Phosphoprotein</keyword>
<dbReference type="InterPro" id="IPR018201">
    <property type="entry name" value="Ketoacyl_synth_AS"/>
</dbReference>
<evidence type="ECO:0000256" key="5">
    <source>
        <dbReference type="ARBA" id="ARBA00022679"/>
    </source>
</evidence>
<dbReference type="FunFam" id="3.40.47.10:FF:000042">
    <property type="entry name" value="Polyketide synthase Pks13"/>
    <property type="match status" value="1"/>
</dbReference>
<dbReference type="Gene3D" id="3.40.47.10">
    <property type="match status" value="1"/>
</dbReference>
<dbReference type="EC" id="2.3.1.292" evidence="16"/>
<evidence type="ECO:0000256" key="7">
    <source>
        <dbReference type="ARBA" id="ARBA00022857"/>
    </source>
</evidence>
<dbReference type="FunFam" id="1.10.1200.10:FF:000005">
    <property type="entry name" value="Nonribosomal peptide synthetase 1"/>
    <property type="match status" value="1"/>
</dbReference>
<evidence type="ECO:0000256" key="10">
    <source>
        <dbReference type="ARBA" id="ARBA00023268"/>
    </source>
</evidence>
<evidence type="ECO:0000256" key="18">
    <source>
        <dbReference type="ARBA" id="ARBA00075053"/>
    </source>
</evidence>
<gene>
    <name evidence="24" type="ORF">EHV23_04055</name>
</gene>
<dbReference type="InterPro" id="IPR014030">
    <property type="entry name" value="Ketoacyl_synth_N"/>
</dbReference>
<keyword evidence="6" id="KW-0276">Fatty acid metabolism</keyword>
<dbReference type="Proteomes" id="UP000270261">
    <property type="component" value="Unassembled WGS sequence"/>
</dbReference>
<keyword evidence="7" id="KW-0521">NADP</keyword>
<dbReference type="InterPro" id="IPR020806">
    <property type="entry name" value="PKS_PP-bd"/>
</dbReference>
<dbReference type="GO" id="GO:0006633">
    <property type="term" value="P:fatty acid biosynthetic process"/>
    <property type="evidence" value="ECO:0007669"/>
    <property type="project" value="InterPro"/>
</dbReference>
<dbReference type="Pfam" id="PF16197">
    <property type="entry name" value="KAsynt_C_assoc"/>
    <property type="match status" value="1"/>
</dbReference>
<dbReference type="SMART" id="SM00822">
    <property type="entry name" value="PKS_KR"/>
    <property type="match status" value="1"/>
</dbReference>
<dbReference type="Pfam" id="PF00550">
    <property type="entry name" value="PP-binding"/>
    <property type="match status" value="1"/>
</dbReference>
<evidence type="ECO:0000256" key="14">
    <source>
        <dbReference type="ARBA" id="ARBA00052745"/>
    </source>
</evidence>
<keyword evidence="5" id="KW-0808">Transferase</keyword>
<feature type="domain" description="Carrier" evidence="22">
    <location>
        <begin position="1500"/>
        <end position="1575"/>
    </location>
</feature>
<dbReference type="InterPro" id="IPR057326">
    <property type="entry name" value="KR_dom"/>
</dbReference>
<dbReference type="PROSITE" id="PS00606">
    <property type="entry name" value="KS3_1"/>
    <property type="match status" value="1"/>
</dbReference>
<dbReference type="InterPro" id="IPR036291">
    <property type="entry name" value="NAD(P)-bd_dom_sf"/>
</dbReference>
<dbReference type="SUPFAM" id="SSF53901">
    <property type="entry name" value="Thiolase-like"/>
    <property type="match status" value="1"/>
</dbReference>
<evidence type="ECO:0000256" key="2">
    <source>
        <dbReference type="ARBA" id="ARBA00001957"/>
    </source>
</evidence>
<comment type="catalytic activity">
    <reaction evidence="14">
        <text>icosanoyl-[(phenol)carboxyphthiodiolenone synthase] + 2 (S)-methylmalonyl-CoA + 3 malonyl-CoA + 5 NADPH + 10 H(+) = C32-carboxyphthiodiolenone-[(phenol)carboxyphthiodiolenone synthase] + 5 CO2 + 5 NADP(+) + 5 CoA + 2 H2O</text>
        <dbReference type="Rhea" id="RHEA:57748"/>
        <dbReference type="Rhea" id="RHEA-COMP:14985"/>
        <dbReference type="Rhea" id="RHEA-COMP:14986"/>
        <dbReference type="ChEBI" id="CHEBI:15377"/>
        <dbReference type="ChEBI" id="CHEBI:15378"/>
        <dbReference type="ChEBI" id="CHEBI:16526"/>
        <dbReference type="ChEBI" id="CHEBI:57287"/>
        <dbReference type="ChEBI" id="CHEBI:57327"/>
        <dbReference type="ChEBI" id="CHEBI:57384"/>
        <dbReference type="ChEBI" id="CHEBI:57783"/>
        <dbReference type="ChEBI" id="CHEBI:58349"/>
        <dbReference type="ChEBI" id="CHEBI:87848"/>
        <dbReference type="ChEBI" id="CHEBI:142236"/>
        <dbReference type="EC" id="2.3.1.292"/>
    </reaction>
</comment>
<comment type="cofactor">
    <cofactor evidence="2">
        <name>pantetheine 4'-phosphate</name>
        <dbReference type="ChEBI" id="CHEBI:47942"/>
    </cofactor>
</comment>
<dbReference type="InterPro" id="IPR016035">
    <property type="entry name" value="Acyl_Trfase/lysoPLipase"/>
</dbReference>
<evidence type="ECO:0000256" key="11">
    <source>
        <dbReference type="ARBA" id="ARBA00050973"/>
    </source>
</evidence>
<evidence type="ECO:0000313" key="24">
    <source>
        <dbReference type="EMBL" id="RRN46079.1"/>
    </source>
</evidence>
<evidence type="ECO:0000256" key="21">
    <source>
        <dbReference type="SAM" id="MobiDB-lite"/>
    </source>
</evidence>
<evidence type="ECO:0000256" key="15">
    <source>
        <dbReference type="ARBA" id="ARBA00058455"/>
    </source>
</evidence>
<dbReference type="GO" id="GO:0034081">
    <property type="term" value="C:polyketide synthase complex"/>
    <property type="evidence" value="ECO:0007669"/>
    <property type="project" value="UniProtKB-ARBA"/>
</dbReference>
<evidence type="ECO:0000256" key="9">
    <source>
        <dbReference type="ARBA" id="ARBA00023098"/>
    </source>
</evidence>
<evidence type="ECO:0000256" key="4">
    <source>
        <dbReference type="ARBA" id="ARBA00022553"/>
    </source>
</evidence>
<dbReference type="Pfam" id="PF08659">
    <property type="entry name" value="KR"/>
    <property type="match status" value="1"/>
</dbReference>
<evidence type="ECO:0000256" key="16">
    <source>
        <dbReference type="ARBA" id="ARBA00066974"/>
    </source>
</evidence>
<dbReference type="InterPro" id="IPR001227">
    <property type="entry name" value="Ac_transferase_dom_sf"/>
</dbReference>
<evidence type="ECO:0000256" key="20">
    <source>
        <dbReference type="ARBA" id="ARBA00084020"/>
    </source>
</evidence>
<evidence type="ECO:0000256" key="12">
    <source>
        <dbReference type="ARBA" id="ARBA00051971"/>
    </source>
</evidence>
<dbReference type="Pfam" id="PF00109">
    <property type="entry name" value="ketoacyl-synt"/>
    <property type="match status" value="1"/>
</dbReference>
<evidence type="ECO:0000256" key="1">
    <source>
        <dbReference type="ARBA" id="ARBA00001937"/>
    </source>
</evidence>
<dbReference type="SMART" id="SM00827">
    <property type="entry name" value="PKS_AT"/>
    <property type="match status" value="1"/>
</dbReference>
<reference evidence="24 25" key="1">
    <citation type="submission" date="2018-11" db="EMBL/GenBank/DDBJ databases">
        <title>Genome sequencing of Lautropia sp. KCOM 2505 (= ChDC F240).</title>
        <authorList>
            <person name="Kook J.-K."/>
            <person name="Park S.-N."/>
            <person name="Lim Y.K."/>
        </authorList>
    </citation>
    <scope>NUCLEOTIDE SEQUENCE [LARGE SCALE GENOMIC DNA]</scope>
    <source>
        <strain evidence="24 25">KCOM 2505</strain>
    </source>
</reference>
<dbReference type="InterPro" id="IPR020841">
    <property type="entry name" value="PKS_Beta-ketoAc_synthase_dom"/>
</dbReference>
<feature type="domain" description="Ketosynthase family 3 (KS3)" evidence="23">
    <location>
        <begin position="11"/>
        <end position="442"/>
    </location>
</feature>
<evidence type="ECO:0000313" key="25">
    <source>
        <dbReference type="Proteomes" id="UP000270261"/>
    </source>
</evidence>
<dbReference type="CDD" id="cd00833">
    <property type="entry name" value="PKS"/>
    <property type="match status" value="1"/>
</dbReference>
<comment type="caution">
    <text evidence="24">The sequence shown here is derived from an EMBL/GenBank/DDBJ whole genome shotgun (WGS) entry which is preliminary data.</text>
</comment>
<dbReference type="Gene3D" id="3.40.50.720">
    <property type="entry name" value="NAD(P)-binding Rossmann-like Domain"/>
    <property type="match status" value="1"/>
</dbReference>
<dbReference type="PROSITE" id="PS50075">
    <property type="entry name" value="CARRIER"/>
    <property type="match status" value="1"/>
</dbReference>
<comment type="catalytic activity">
    <reaction evidence="12">
        <text>19-(4-hydroxyphenyl)nonadecanoyl-[(phenol)carboxyphthiodiolenone synthase] + 2 (S)-methylmalonyl-CoA + 3 malonyl-CoA + 5 NADPH + 10 H(+) = C37-(phenol)carboxyphthiodiolenone-[(phenol)carboxyphthiodiolenone synthase] + 5 CO2 + 5 NADP(+) + 5 CoA + 2 H2O</text>
        <dbReference type="Rhea" id="RHEA:57760"/>
        <dbReference type="Rhea" id="RHEA-COMP:14273"/>
        <dbReference type="Rhea" id="RHEA-COMP:14990"/>
        <dbReference type="ChEBI" id="CHEBI:15377"/>
        <dbReference type="ChEBI" id="CHEBI:15378"/>
        <dbReference type="ChEBI" id="CHEBI:16526"/>
        <dbReference type="ChEBI" id="CHEBI:57287"/>
        <dbReference type="ChEBI" id="CHEBI:57327"/>
        <dbReference type="ChEBI" id="CHEBI:57384"/>
        <dbReference type="ChEBI" id="CHEBI:57783"/>
        <dbReference type="ChEBI" id="CHEBI:58349"/>
        <dbReference type="ChEBI" id="CHEBI:133301"/>
        <dbReference type="ChEBI" id="CHEBI:142260"/>
        <dbReference type="EC" id="2.3.1.292"/>
    </reaction>
</comment>
<dbReference type="Gene3D" id="3.40.366.10">
    <property type="entry name" value="Malonyl-Coenzyme A Acyl Carrier Protein, domain 2"/>
    <property type="match status" value="1"/>
</dbReference>
<keyword evidence="3" id="KW-0596">Phosphopantetheine</keyword>
<dbReference type="EMBL" id="RRUE01000001">
    <property type="protein sequence ID" value="RRN46079.1"/>
    <property type="molecule type" value="Genomic_DNA"/>
</dbReference>
<organism evidence="24 25">
    <name type="scientific">Lautropia dentalis</name>
    <dbReference type="NCBI Taxonomy" id="2490857"/>
    <lineage>
        <taxon>Bacteria</taxon>
        <taxon>Pseudomonadati</taxon>
        <taxon>Pseudomonadota</taxon>
        <taxon>Betaproteobacteria</taxon>
        <taxon>Burkholderiales</taxon>
        <taxon>Burkholderiaceae</taxon>
        <taxon>Lautropia</taxon>
    </lineage>
</organism>
<dbReference type="GO" id="GO:0031177">
    <property type="term" value="F:phosphopantetheine binding"/>
    <property type="evidence" value="ECO:0007669"/>
    <property type="project" value="InterPro"/>
</dbReference>
<protein>
    <recommendedName>
        <fullName evidence="17">Phenolphthiocerol/phthiocerol polyketide synthase subunit E</fullName>
        <ecNumber evidence="16">2.3.1.292</ecNumber>
    </recommendedName>
    <alternativeName>
        <fullName evidence="19">(Phenol)carboxyphthiodiolenone synthase subunit E</fullName>
    </alternativeName>
    <alternativeName>
        <fullName evidence="20">Beta-ketoacyl-acyl-carrier-protein synthase I</fullName>
    </alternativeName>
    <alternativeName>
        <fullName evidence="18">Phthiocerol synthesis polyketide synthase type I PpsE</fullName>
    </alternativeName>
</protein>
<accession>A0A3R8MVL7</accession>
<comment type="catalytic activity">
    <reaction evidence="11">
        <text>17-(4-hydroxyphenyl)heptadecanoyl-[(phenol)carboxyphthiodiolenone synthase] + 2 (S)-methylmalonyl-CoA + 3 malonyl-CoA + 5 NADPH + 10 H(+) = C35-(phenol)carboxyphthiodiolenone-[(phenol)carboxyphthiodiolenone synthase] + 5 CO2 + 5 NADP(+) + 5 CoA + 2 H2O</text>
        <dbReference type="Rhea" id="RHEA:57756"/>
        <dbReference type="Rhea" id="RHEA-COMP:14272"/>
        <dbReference type="Rhea" id="RHEA-COMP:14989"/>
        <dbReference type="ChEBI" id="CHEBI:15377"/>
        <dbReference type="ChEBI" id="CHEBI:15378"/>
        <dbReference type="ChEBI" id="CHEBI:16526"/>
        <dbReference type="ChEBI" id="CHEBI:57287"/>
        <dbReference type="ChEBI" id="CHEBI:57327"/>
        <dbReference type="ChEBI" id="CHEBI:57384"/>
        <dbReference type="ChEBI" id="CHEBI:57783"/>
        <dbReference type="ChEBI" id="CHEBI:58349"/>
        <dbReference type="ChEBI" id="CHEBI:133300"/>
        <dbReference type="ChEBI" id="CHEBI:142259"/>
        <dbReference type="EC" id="2.3.1.292"/>
    </reaction>
</comment>
<dbReference type="Pfam" id="PF00698">
    <property type="entry name" value="Acyl_transf_1"/>
    <property type="match status" value="1"/>
</dbReference>
<dbReference type="SUPFAM" id="SSF47336">
    <property type="entry name" value="ACP-like"/>
    <property type="match status" value="1"/>
</dbReference>
<dbReference type="Gene3D" id="1.10.1200.10">
    <property type="entry name" value="ACP-like"/>
    <property type="match status" value="1"/>
</dbReference>
<dbReference type="InterPro" id="IPR014031">
    <property type="entry name" value="Ketoacyl_synth_C"/>
</dbReference>
<keyword evidence="25" id="KW-1185">Reference proteome</keyword>
<comment type="cofactor">
    <cofactor evidence="1">
        <name>NADP(+)</name>
        <dbReference type="ChEBI" id="CHEBI:58349"/>
    </cofactor>
</comment>
<comment type="catalytic activity">
    <reaction evidence="13">
        <text>docosanoyl-[(phenol)carboxyphthiodiolenone synthase] + 2 (S)-methylmalonyl-CoA + 3 malonyl-CoA + 5 NADPH + 10 H(+) = C34-carboxyphthiodiolenone-[(phenol)carboxyphthiodiolenone synthase] + 5 CO2 + 5 NADP(+) + 5 CoA + 2 H2O</text>
        <dbReference type="Rhea" id="RHEA:57752"/>
        <dbReference type="Rhea" id="RHEA-COMP:14987"/>
        <dbReference type="Rhea" id="RHEA-COMP:14988"/>
        <dbReference type="ChEBI" id="CHEBI:15377"/>
        <dbReference type="ChEBI" id="CHEBI:15378"/>
        <dbReference type="ChEBI" id="CHEBI:16526"/>
        <dbReference type="ChEBI" id="CHEBI:57287"/>
        <dbReference type="ChEBI" id="CHEBI:57327"/>
        <dbReference type="ChEBI" id="CHEBI:57384"/>
        <dbReference type="ChEBI" id="CHEBI:57783"/>
        <dbReference type="ChEBI" id="CHEBI:58349"/>
        <dbReference type="ChEBI" id="CHEBI:142237"/>
        <dbReference type="ChEBI" id="CHEBI:142238"/>
        <dbReference type="EC" id="2.3.1.292"/>
    </reaction>
</comment>
<dbReference type="Gene3D" id="3.30.70.250">
    <property type="entry name" value="Malonyl-CoA ACP transacylase, ACP-binding"/>
    <property type="match status" value="1"/>
</dbReference>
<dbReference type="PROSITE" id="PS52004">
    <property type="entry name" value="KS3_2"/>
    <property type="match status" value="1"/>
</dbReference>
<dbReference type="PANTHER" id="PTHR43775:SF51">
    <property type="entry name" value="INACTIVE PHENOLPHTHIOCEROL SYNTHESIS POLYKETIDE SYNTHASE TYPE I PKS1-RELATED"/>
    <property type="match status" value="1"/>
</dbReference>
<dbReference type="GO" id="GO:0016491">
    <property type="term" value="F:oxidoreductase activity"/>
    <property type="evidence" value="ECO:0007669"/>
    <property type="project" value="UniProtKB-KW"/>
</dbReference>
<dbReference type="Pfam" id="PF22621">
    <property type="entry name" value="CurL-like_PKS_C"/>
    <property type="match status" value="1"/>
</dbReference>
<evidence type="ECO:0000259" key="23">
    <source>
        <dbReference type="PROSITE" id="PS52004"/>
    </source>
</evidence>
<evidence type="ECO:0000256" key="6">
    <source>
        <dbReference type="ARBA" id="ARBA00022832"/>
    </source>
</evidence>
<dbReference type="InterPro" id="IPR032821">
    <property type="entry name" value="PKS_assoc"/>
</dbReference>
<dbReference type="SMART" id="SM00823">
    <property type="entry name" value="PKS_PP"/>
    <property type="match status" value="1"/>
</dbReference>
<feature type="region of interest" description="Disordered" evidence="21">
    <location>
        <begin position="1065"/>
        <end position="1094"/>
    </location>
</feature>
<dbReference type="OrthoDB" id="9778690at2"/>